<proteinExistence type="predicted"/>
<dbReference type="EMBL" id="FMWO01000057">
    <property type="protein sequence ID" value="SCZ86120.1"/>
    <property type="molecule type" value="Genomic_DNA"/>
</dbReference>
<reference evidence="1 2" key="1">
    <citation type="submission" date="2016-10" db="EMBL/GenBank/DDBJ databases">
        <authorList>
            <person name="de Groot N.N."/>
        </authorList>
    </citation>
    <scope>NUCLEOTIDE SEQUENCE [LARGE SCALE GENOMIC DNA]</scope>
    <source>
        <strain evidence="1">1</strain>
    </source>
</reference>
<dbReference type="AlphaFoldDB" id="A0A1G5SGW9"/>
<dbReference type="Proteomes" id="UP000198729">
    <property type="component" value="Unassembled WGS sequence"/>
</dbReference>
<keyword evidence="2" id="KW-1185">Reference proteome</keyword>
<sequence length="51" mass="6274">MCCFVRKTNLTYMNWANRNTLIELIRWGIRIYYQPAPFSHSKFLRVDETYI</sequence>
<gene>
    <name evidence="1" type="ORF">NSMM_490009</name>
</gene>
<protein>
    <submittedName>
        <fullName evidence="1">Uncharacterized protein</fullName>
    </submittedName>
</protein>
<organism evidence="1 2">
    <name type="scientific">Nitrosomonas mobilis</name>
    <dbReference type="NCBI Taxonomy" id="51642"/>
    <lineage>
        <taxon>Bacteria</taxon>
        <taxon>Pseudomonadati</taxon>
        <taxon>Pseudomonadota</taxon>
        <taxon>Betaproteobacteria</taxon>
        <taxon>Nitrosomonadales</taxon>
        <taxon>Nitrosomonadaceae</taxon>
        <taxon>Nitrosomonas</taxon>
    </lineage>
</organism>
<evidence type="ECO:0000313" key="1">
    <source>
        <dbReference type="EMBL" id="SCZ86120.1"/>
    </source>
</evidence>
<accession>A0A1G5SGW9</accession>
<dbReference type="STRING" id="51642.NSMM_490009"/>
<name>A0A1G5SGW9_9PROT</name>
<evidence type="ECO:0000313" key="2">
    <source>
        <dbReference type="Proteomes" id="UP000198729"/>
    </source>
</evidence>